<dbReference type="SUPFAM" id="SSF52418">
    <property type="entry name" value="Nucleoside phosphorylase/phosphoribosyltransferase catalytic domain"/>
    <property type="match status" value="1"/>
</dbReference>
<comment type="caution">
    <text evidence="12">The sequence shown here is derived from an EMBL/GenBank/DDBJ whole genome shotgun (WGS) entry which is preliminary data.</text>
</comment>
<evidence type="ECO:0000256" key="7">
    <source>
        <dbReference type="ARBA" id="ARBA00052328"/>
    </source>
</evidence>
<feature type="domain" description="Glycosyl transferase family 3" evidence="10">
    <location>
        <begin position="75"/>
        <end position="323"/>
    </location>
</feature>
<gene>
    <name evidence="9 12" type="primary">trpD</name>
    <name evidence="12" type="ORF">M8523_08440</name>
</gene>
<feature type="binding site" evidence="9">
    <location>
        <begin position="84"/>
        <end position="85"/>
    </location>
    <ligand>
        <name>5-phospho-alpha-D-ribose 1-diphosphate</name>
        <dbReference type="ChEBI" id="CHEBI:58017"/>
    </ligand>
</feature>
<comment type="subunit">
    <text evidence="9">Homodimer.</text>
</comment>
<evidence type="ECO:0000256" key="4">
    <source>
        <dbReference type="ARBA" id="ARBA00022679"/>
    </source>
</evidence>
<dbReference type="InterPro" id="IPR035902">
    <property type="entry name" value="Nuc_phospho_transferase"/>
</dbReference>
<dbReference type="InterPro" id="IPR036320">
    <property type="entry name" value="Glycosyl_Trfase_fam3_N_dom_sf"/>
</dbReference>
<comment type="similarity">
    <text evidence="9">Belongs to the anthranilate phosphoribosyltransferase family.</text>
</comment>
<dbReference type="Pfam" id="PF02885">
    <property type="entry name" value="Glycos_trans_3N"/>
    <property type="match status" value="1"/>
</dbReference>
<evidence type="ECO:0000256" key="8">
    <source>
        <dbReference type="ARBA" id="ARBA00061188"/>
    </source>
</evidence>
<feature type="binding site" evidence="9">
    <location>
        <position position="81"/>
    </location>
    <ligand>
        <name>5-phospho-alpha-D-ribose 1-diphosphate</name>
        <dbReference type="ChEBI" id="CHEBI:58017"/>
    </ligand>
</feature>
<feature type="domain" description="Glycosyl transferase family 3 N-terminal" evidence="11">
    <location>
        <begin position="5"/>
        <end position="66"/>
    </location>
</feature>
<dbReference type="NCBIfam" id="TIGR01245">
    <property type="entry name" value="trpD"/>
    <property type="match status" value="1"/>
</dbReference>
<evidence type="ECO:0000313" key="13">
    <source>
        <dbReference type="Proteomes" id="UP001165667"/>
    </source>
</evidence>
<feature type="binding site" evidence="9">
    <location>
        <begin position="91"/>
        <end position="94"/>
    </location>
    <ligand>
        <name>5-phospho-alpha-D-ribose 1-diphosphate</name>
        <dbReference type="ChEBI" id="CHEBI:58017"/>
    </ligand>
</feature>
<comment type="function">
    <text evidence="9">Catalyzes the transfer of the phosphoribosyl group of 5-phosphorylribose-1-pyrophosphate (PRPP) to anthranilate to yield N-(5'-phosphoribosyl)-anthranilate (PRA).</text>
</comment>
<dbReference type="GO" id="GO:0000162">
    <property type="term" value="P:L-tryptophan biosynthetic process"/>
    <property type="evidence" value="ECO:0007669"/>
    <property type="project" value="UniProtKB-UniRule"/>
</dbReference>
<feature type="binding site" evidence="9">
    <location>
        <position position="112"/>
    </location>
    <ligand>
        <name>anthranilate</name>
        <dbReference type="ChEBI" id="CHEBI:16567"/>
        <label>1</label>
    </ligand>
</feature>
<comment type="cofactor">
    <cofactor evidence="9">
        <name>Mg(2+)</name>
        <dbReference type="ChEBI" id="CHEBI:18420"/>
    </cofactor>
    <text evidence="9">Binds 2 magnesium ions per monomer.</text>
</comment>
<comment type="pathway">
    <text evidence="1 9">Amino-acid biosynthesis; L-tryptophan biosynthesis; L-tryptophan from chorismate: step 2/5.</text>
</comment>
<dbReference type="EC" id="2.4.2.18" evidence="9"/>
<comment type="catalytic activity">
    <reaction evidence="7 9">
        <text>N-(5-phospho-beta-D-ribosyl)anthranilate + diphosphate = 5-phospho-alpha-D-ribose 1-diphosphate + anthranilate</text>
        <dbReference type="Rhea" id="RHEA:11768"/>
        <dbReference type="ChEBI" id="CHEBI:16567"/>
        <dbReference type="ChEBI" id="CHEBI:18277"/>
        <dbReference type="ChEBI" id="CHEBI:33019"/>
        <dbReference type="ChEBI" id="CHEBI:58017"/>
        <dbReference type="EC" id="2.4.2.18"/>
    </reaction>
</comment>
<keyword evidence="4 9" id="KW-0808">Transferase</keyword>
<dbReference type="GO" id="GO:0004048">
    <property type="term" value="F:anthranilate phosphoribosyltransferase activity"/>
    <property type="evidence" value="ECO:0007669"/>
    <property type="project" value="UniProtKB-UniRule"/>
</dbReference>
<accession>A0AA41Z019</accession>
<evidence type="ECO:0000256" key="9">
    <source>
        <dbReference type="HAMAP-Rule" id="MF_00211"/>
    </source>
</evidence>
<comment type="similarity">
    <text evidence="8">In the C-terminal section; belongs to the anthranilate phosphoribosyltransferase family.</text>
</comment>
<comment type="caution">
    <text evidence="9">Lacks conserved residue(s) required for the propagation of feature annotation.</text>
</comment>
<dbReference type="SUPFAM" id="SSF47648">
    <property type="entry name" value="Nucleoside phosphorylase/phosphoribosyltransferase N-terminal domain"/>
    <property type="match status" value="1"/>
</dbReference>
<organism evidence="12 13">
    <name type="scientific">Lichenifustis flavocetrariae</name>
    <dbReference type="NCBI Taxonomy" id="2949735"/>
    <lineage>
        <taxon>Bacteria</taxon>
        <taxon>Pseudomonadati</taxon>
        <taxon>Pseudomonadota</taxon>
        <taxon>Alphaproteobacteria</taxon>
        <taxon>Hyphomicrobiales</taxon>
        <taxon>Lichenihabitantaceae</taxon>
        <taxon>Lichenifustis</taxon>
    </lineage>
</organism>
<keyword evidence="9" id="KW-0460">Magnesium</keyword>
<feature type="binding site" evidence="9">
    <location>
        <position position="227"/>
    </location>
    <ligand>
        <name>Mg(2+)</name>
        <dbReference type="ChEBI" id="CHEBI:18420"/>
        <label>1</label>
    </ligand>
</feature>
<keyword evidence="5 9" id="KW-0822">Tryptophan biosynthesis</keyword>
<dbReference type="HAMAP" id="MF_00211">
    <property type="entry name" value="TrpD"/>
    <property type="match status" value="1"/>
</dbReference>
<keyword evidence="9" id="KW-0479">Metal-binding</keyword>
<dbReference type="AlphaFoldDB" id="A0AA41Z019"/>
<sequence length="345" mass="35246">MDGFKPLLGRIAAGLHLSREEAEGAFDTILSGDVTQAQIGAFLMGLRVRGETVDEITGAVASMRKRMTPVAAPLDAIDIVGTGGDGQGSFNVSTLASLIVAACGVPVAKHGNRAASSRSGASDVLGELGVGIGLAPDHVGRCIREAGVGFMMAQTHHPAMRHVGGARAELGTRTIFNLLGPLCNPAGVTRQLLGVFSHHWLEPLAEVLRNLGSERVWVIHGSDGLDELTVTGPSHVVAIEGGALRRFMVTPEEGGLPVSDGAALRGGDPATNAAALRAVLDGARNPYRDIGVLNAAAGLLIAGSAADLREGAELAAQALESGAVRATLARLVAISTAPEREGAPS</sequence>
<feature type="binding site" evidence="9">
    <location>
        <position position="89"/>
    </location>
    <ligand>
        <name>5-phospho-alpha-D-ribose 1-diphosphate</name>
        <dbReference type="ChEBI" id="CHEBI:58017"/>
    </ligand>
</feature>
<dbReference type="FunFam" id="3.40.1030.10:FF:000002">
    <property type="entry name" value="Anthranilate phosphoribosyltransferase"/>
    <property type="match status" value="1"/>
</dbReference>
<evidence type="ECO:0000256" key="2">
    <source>
        <dbReference type="ARBA" id="ARBA00022605"/>
    </source>
</evidence>
<dbReference type="RefSeq" id="WP_282584554.1">
    <property type="nucleotide sequence ID" value="NZ_JAMOIM010000004.1"/>
</dbReference>
<evidence type="ECO:0000256" key="5">
    <source>
        <dbReference type="ARBA" id="ARBA00022822"/>
    </source>
</evidence>
<evidence type="ECO:0000256" key="6">
    <source>
        <dbReference type="ARBA" id="ARBA00023141"/>
    </source>
</evidence>
<dbReference type="Gene3D" id="1.20.970.10">
    <property type="entry name" value="Transferase, Pyrimidine Nucleoside Phosphorylase, Chain C"/>
    <property type="match status" value="1"/>
</dbReference>
<feature type="binding site" evidence="9">
    <location>
        <position position="81"/>
    </location>
    <ligand>
        <name>anthranilate</name>
        <dbReference type="ChEBI" id="CHEBI:16567"/>
        <label>1</label>
    </ligand>
</feature>
<feature type="binding site" evidence="9">
    <location>
        <position position="227"/>
    </location>
    <ligand>
        <name>Mg(2+)</name>
        <dbReference type="ChEBI" id="CHEBI:18420"/>
        <label>2</label>
    </ligand>
</feature>
<dbReference type="PANTHER" id="PTHR43285">
    <property type="entry name" value="ANTHRANILATE PHOSPHORIBOSYLTRANSFERASE"/>
    <property type="match status" value="1"/>
</dbReference>
<feature type="binding site" evidence="9">
    <location>
        <position position="93"/>
    </location>
    <ligand>
        <name>Mg(2+)</name>
        <dbReference type="ChEBI" id="CHEBI:18420"/>
        <label>1</label>
    </ligand>
</feature>
<dbReference type="InterPro" id="IPR000312">
    <property type="entry name" value="Glycosyl_Trfase_fam3"/>
</dbReference>
<keyword evidence="3 9" id="KW-0328">Glycosyltransferase</keyword>
<feature type="binding site" evidence="9">
    <location>
        <position position="167"/>
    </location>
    <ligand>
        <name>anthranilate</name>
        <dbReference type="ChEBI" id="CHEBI:16567"/>
        <label>2</label>
    </ligand>
</feature>
<keyword evidence="2 9" id="KW-0028">Amino-acid biosynthesis</keyword>
<dbReference type="GO" id="GO:0005829">
    <property type="term" value="C:cytosol"/>
    <property type="evidence" value="ECO:0007669"/>
    <property type="project" value="TreeGrafter"/>
</dbReference>
<feature type="binding site" evidence="9">
    <location>
        <position position="226"/>
    </location>
    <ligand>
        <name>Mg(2+)</name>
        <dbReference type="ChEBI" id="CHEBI:18420"/>
        <label>2</label>
    </ligand>
</feature>
<feature type="binding site" evidence="9">
    <location>
        <position position="121"/>
    </location>
    <ligand>
        <name>5-phospho-alpha-D-ribose 1-diphosphate</name>
        <dbReference type="ChEBI" id="CHEBI:58017"/>
    </ligand>
</feature>
<keyword evidence="13" id="KW-1185">Reference proteome</keyword>
<evidence type="ECO:0000313" key="12">
    <source>
        <dbReference type="EMBL" id="MCW6508048.1"/>
    </source>
</evidence>
<dbReference type="InterPro" id="IPR005940">
    <property type="entry name" value="Anthranilate_Pribosyl_Tfrase"/>
</dbReference>
<dbReference type="Gene3D" id="3.40.1030.10">
    <property type="entry name" value="Nucleoside phosphorylase/phosphoribosyltransferase catalytic domain"/>
    <property type="match status" value="1"/>
</dbReference>
<dbReference type="GO" id="GO:0000287">
    <property type="term" value="F:magnesium ion binding"/>
    <property type="evidence" value="ECO:0007669"/>
    <property type="project" value="UniProtKB-UniRule"/>
</dbReference>
<name>A0AA41Z019_9HYPH</name>
<reference evidence="12" key="1">
    <citation type="submission" date="2022-05" db="EMBL/GenBank/DDBJ databases">
        <authorList>
            <person name="Pankratov T."/>
        </authorList>
    </citation>
    <scope>NUCLEOTIDE SEQUENCE</scope>
    <source>
        <strain evidence="12">BP6-180914</strain>
    </source>
</reference>
<dbReference type="InterPro" id="IPR017459">
    <property type="entry name" value="Glycosyl_Trfase_fam3_N_dom"/>
</dbReference>
<dbReference type="Proteomes" id="UP001165667">
    <property type="component" value="Unassembled WGS sequence"/>
</dbReference>
<protein>
    <recommendedName>
        <fullName evidence="9">Anthranilate phosphoribosyltransferase</fullName>
        <ecNumber evidence="9">2.4.2.18</ecNumber>
    </recommendedName>
</protein>
<feature type="binding site" evidence="9">
    <location>
        <begin position="109"/>
        <end position="117"/>
    </location>
    <ligand>
        <name>5-phospho-alpha-D-ribose 1-diphosphate</name>
        <dbReference type="ChEBI" id="CHEBI:58017"/>
    </ligand>
</feature>
<dbReference type="EMBL" id="JAMOIM010000004">
    <property type="protein sequence ID" value="MCW6508048.1"/>
    <property type="molecule type" value="Genomic_DNA"/>
</dbReference>
<evidence type="ECO:0000259" key="10">
    <source>
        <dbReference type="Pfam" id="PF00591"/>
    </source>
</evidence>
<evidence type="ECO:0000259" key="11">
    <source>
        <dbReference type="Pfam" id="PF02885"/>
    </source>
</evidence>
<evidence type="ECO:0000256" key="1">
    <source>
        <dbReference type="ARBA" id="ARBA00004907"/>
    </source>
</evidence>
<dbReference type="PANTHER" id="PTHR43285:SF2">
    <property type="entry name" value="ANTHRANILATE PHOSPHORIBOSYLTRANSFERASE"/>
    <property type="match status" value="1"/>
</dbReference>
<keyword evidence="6 9" id="KW-0057">Aromatic amino acid biosynthesis</keyword>
<proteinExistence type="inferred from homology"/>
<dbReference type="Pfam" id="PF00591">
    <property type="entry name" value="Glycos_transf_3"/>
    <property type="match status" value="1"/>
</dbReference>
<evidence type="ECO:0000256" key="3">
    <source>
        <dbReference type="ARBA" id="ARBA00022676"/>
    </source>
</evidence>